<keyword evidence="15" id="KW-0456">Lyase</keyword>
<dbReference type="InterPro" id="IPR017945">
    <property type="entry name" value="DHBP_synth_RibB-like_a/b_dom"/>
</dbReference>
<evidence type="ECO:0000313" key="20">
    <source>
        <dbReference type="Proteomes" id="UP001174909"/>
    </source>
</evidence>
<evidence type="ECO:0000256" key="16">
    <source>
        <dbReference type="ARBA" id="ARBA00023268"/>
    </source>
</evidence>
<dbReference type="GO" id="GO:0046872">
    <property type="term" value="F:metal ion binding"/>
    <property type="evidence" value="ECO:0007669"/>
    <property type="project" value="UniProtKB-KW"/>
</dbReference>
<dbReference type="Gene3D" id="3.40.50.10990">
    <property type="entry name" value="GTP cyclohydrolase II"/>
    <property type="match status" value="1"/>
</dbReference>
<keyword evidence="14" id="KW-0464">Manganese</keyword>
<dbReference type="SUPFAM" id="SSF142695">
    <property type="entry name" value="RibA-like"/>
    <property type="match status" value="1"/>
</dbReference>
<keyword evidence="20" id="KW-1185">Reference proteome</keyword>
<dbReference type="NCBIfam" id="NF006803">
    <property type="entry name" value="PRK09311.1"/>
    <property type="match status" value="1"/>
</dbReference>
<evidence type="ECO:0000256" key="1">
    <source>
        <dbReference type="ARBA" id="ARBA00001936"/>
    </source>
</evidence>
<dbReference type="Gene3D" id="3.90.870.10">
    <property type="entry name" value="DHBP synthase"/>
    <property type="match status" value="1"/>
</dbReference>
<evidence type="ECO:0000256" key="5">
    <source>
        <dbReference type="ARBA" id="ARBA00004904"/>
    </source>
</evidence>
<keyword evidence="11" id="KW-0862">Zinc</keyword>
<dbReference type="FunFam" id="3.90.870.10:FF:000001">
    <property type="entry name" value="Riboflavin biosynthesis protein RibBA"/>
    <property type="match status" value="1"/>
</dbReference>
<feature type="domain" description="GTP cyclohydrolase II" evidence="18">
    <location>
        <begin position="209"/>
        <end position="373"/>
    </location>
</feature>
<comment type="catalytic activity">
    <reaction evidence="17">
        <text>GTP + 4 H2O = 2,5-diamino-6-hydroxy-4-(5-phosphoribosylamino)-pyrimidine + formate + 2 phosphate + 3 H(+)</text>
        <dbReference type="Rhea" id="RHEA:23704"/>
        <dbReference type="ChEBI" id="CHEBI:15377"/>
        <dbReference type="ChEBI" id="CHEBI:15378"/>
        <dbReference type="ChEBI" id="CHEBI:15740"/>
        <dbReference type="ChEBI" id="CHEBI:37565"/>
        <dbReference type="ChEBI" id="CHEBI:43474"/>
        <dbReference type="ChEBI" id="CHEBI:58614"/>
        <dbReference type="EC" id="3.5.4.25"/>
    </reaction>
</comment>
<dbReference type="Proteomes" id="UP001174909">
    <property type="component" value="Unassembled WGS sequence"/>
</dbReference>
<name>A0AA35X5L3_GEOBA</name>
<accession>A0AA35X5L3</accession>
<evidence type="ECO:0000256" key="6">
    <source>
        <dbReference type="ARBA" id="ARBA00005520"/>
    </source>
</evidence>
<dbReference type="HAMAP" id="MF_00180">
    <property type="entry name" value="RibB"/>
    <property type="match status" value="1"/>
</dbReference>
<comment type="similarity">
    <text evidence="6">In the N-terminal section; belongs to the DHBP synthase family.</text>
</comment>
<evidence type="ECO:0000256" key="11">
    <source>
        <dbReference type="ARBA" id="ARBA00022833"/>
    </source>
</evidence>
<dbReference type="InterPro" id="IPR000926">
    <property type="entry name" value="RibA"/>
</dbReference>
<evidence type="ECO:0000256" key="13">
    <source>
        <dbReference type="ARBA" id="ARBA00023134"/>
    </source>
</evidence>
<dbReference type="HAMAP" id="MF_01283">
    <property type="entry name" value="RibBA"/>
    <property type="match status" value="1"/>
</dbReference>
<dbReference type="GO" id="GO:0008686">
    <property type="term" value="F:3,4-dihydroxy-2-butanone-4-phosphate synthase activity"/>
    <property type="evidence" value="ECO:0007669"/>
    <property type="project" value="InterPro"/>
</dbReference>
<dbReference type="GO" id="GO:0005829">
    <property type="term" value="C:cytosol"/>
    <property type="evidence" value="ECO:0007669"/>
    <property type="project" value="TreeGrafter"/>
</dbReference>
<evidence type="ECO:0000256" key="17">
    <source>
        <dbReference type="ARBA" id="ARBA00049295"/>
    </source>
</evidence>
<dbReference type="InterPro" id="IPR032677">
    <property type="entry name" value="GTP_cyclohydro_II"/>
</dbReference>
<evidence type="ECO:0000259" key="18">
    <source>
        <dbReference type="Pfam" id="PF00925"/>
    </source>
</evidence>
<keyword evidence="9" id="KW-0547">Nucleotide-binding</keyword>
<evidence type="ECO:0000256" key="14">
    <source>
        <dbReference type="ARBA" id="ARBA00023211"/>
    </source>
</evidence>
<dbReference type="PIRSF" id="PIRSF001259">
    <property type="entry name" value="RibA"/>
    <property type="match status" value="1"/>
</dbReference>
<dbReference type="InterPro" id="IPR036144">
    <property type="entry name" value="RibA-like_sf"/>
</dbReference>
<keyword evidence="16" id="KW-0511">Multifunctional enzyme</keyword>
<evidence type="ECO:0000313" key="19">
    <source>
        <dbReference type="EMBL" id="CAI8038577.1"/>
    </source>
</evidence>
<comment type="cofactor">
    <cofactor evidence="3">
        <name>Zn(2+)</name>
        <dbReference type="ChEBI" id="CHEBI:29105"/>
    </cofactor>
</comment>
<dbReference type="Pfam" id="PF00925">
    <property type="entry name" value="GTP_cyclohydro2"/>
    <property type="match status" value="1"/>
</dbReference>
<evidence type="ECO:0000256" key="7">
    <source>
        <dbReference type="ARBA" id="ARBA00022619"/>
    </source>
</evidence>
<dbReference type="AlphaFoldDB" id="A0AA35X5L3"/>
<dbReference type="SUPFAM" id="SSF55821">
    <property type="entry name" value="YrdC/RibB"/>
    <property type="match status" value="1"/>
</dbReference>
<gene>
    <name evidence="19" type="ORF">GBAR_LOCUS21516</name>
</gene>
<comment type="cofactor">
    <cofactor evidence="2">
        <name>Mg(2+)</name>
        <dbReference type="ChEBI" id="CHEBI:18420"/>
    </cofactor>
</comment>
<comment type="caution">
    <text evidence="19">The sequence shown here is derived from an EMBL/GenBank/DDBJ whole genome shotgun (WGS) entry which is preliminary data.</text>
</comment>
<evidence type="ECO:0000256" key="2">
    <source>
        <dbReference type="ARBA" id="ARBA00001946"/>
    </source>
</evidence>
<reference evidence="19" key="1">
    <citation type="submission" date="2023-03" db="EMBL/GenBank/DDBJ databases">
        <authorList>
            <person name="Steffen K."/>
            <person name="Cardenas P."/>
        </authorList>
    </citation>
    <scope>NUCLEOTIDE SEQUENCE</scope>
</reference>
<dbReference type="InterPro" id="IPR000422">
    <property type="entry name" value="DHBP_synthase_RibB"/>
</dbReference>
<dbReference type="InterPro" id="IPR016299">
    <property type="entry name" value="Riboflavin_synth_RibBA"/>
</dbReference>
<dbReference type="EMBL" id="CASHTH010003003">
    <property type="protein sequence ID" value="CAI8038577.1"/>
    <property type="molecule type" value="Genomic_DNA"/>
</dbReference>
<evidence type="ECO:0000256" key="9">
    <source>
        <dbReference type="ARBA" id="ARBA00022741"/>
    </source>
</evidence>
<keyword evidence="10" id="KW-0378">Hydrolase</keyword>
<comment type="pathway">
    <text evidence="5">Cofactor biosynthesis; riboflavin biosynthesis; 2-hydroxy-3-oxobutyl phosphate from D-ribulose 5-phosphate: step 1/1.</text>
</comment>
<dbReference type="Pfam" id="PF00926">
    <property type="entry name" value="DHBP_synthase"/>
    <property type="match status" value="1"/>
</dbReference>
<dbReference type="GO" id="GO:0009231">
    <property type="term" value="P:riboflavin biosynthetic process"/>
    <property type="evidence" value="ECO:0007669"/>
    <property type="project" value="UniProtKB-KW"/>
</dbReference>
<dbReference type="NCBIfam" id="TIGR00505">
    <property type="entry name" value="ribA"/>
    <property type="match status" value="1"/>
</dbReference>
<dbReference type="CDD" id="cd00641">
    <property type="entry name" value="GTP_cyclohydro2"/>
    <property type="match status" value="1"/>
</dbReference>
<dbReference type="GO" id="GO:0003935">
    <property type="term" value="F:GTP cyclohydrolase II activity"/>
    <property type="evidence" value="ECO:0007669"/>
    <property type="project" value="UniProtKB-EC"/>
</dbReference>
<evidence type="ECO:0000256" key="15">
    <source>
        <dbReference type="ARBA" id="ARBA00023239"/>
    </source>
</evidence>
<comment type="pathway">
    <text evidence="4">Cofactor biosynthesis; riboflavin biosynthesis; 5-amino-6-(D-ribitylamino)uracil from GTP: step 1/4.</text>
</comment>
<proteinExistence type="inferred from homology"/>
<dbReference type="FunFam" id="3.40.50.10990:FF:000001">
    <property type="entry name" value="Riboflavin biosynthesis protein RibBA"/>
    <property type="match status" value="1"/>
</dbReference>
<dbReference type="NCBIfam" id="TIGR00506">
    <property type="entry name" value="ribB"/>
    <property type="match status" value="1"/>
</dbReference>
<keyword evidence="7" id="KW-0686">Riboflavin biosynthesis</keyword>
<evidence type="ECO:0000256" key="4">
    <source>
        <dbReference type="ARBA" id="ARBA00004853"/>
    </source>
</evidence>
<protein>
    <submittedName>
        <fullName evidence="19">Riboflavin biosynthesis protein RibBA</fullName>
    </submittedName>
</protein>
<dbReference type="PANTHER" id="PTHR21327">
    <property type="entry name" value="GTP CYCLOHYDROLASE II-RELATED"/>
    <property type="match status" value="1"/>
</dbReference>
<comment type="cofactor">
    <cofactor evidence="1">
        <name>Mn(2+)</name>
        <dbReference type="ChEBI" id="CHEBI:29035"/>
    </cofactor>
</comment>
<evidence type="ECO:0000256" key="12">
    <source>
        <dbReference type="ARBA" id="ARBA00022842"/>
    </source>
</evidence>
<dbReference type="NCBIfam" id="NF001591">
    <property type="entry name" value="PRK00393.1"/>
    <property type="match status" value="1"/>
</dbReference>
<dbReference type="GO" id="GO:0005525">
    <property type="term" value="F:GTP binding"/>
    <property type="evidence" value="ECO:0007669"/>
    <property type="project" value="UniProtKB-KW"/>
</dbReference>
<dbReference type="PANTHER" id="PTHR21327:SF18">
    <property type="entry name" value="3,4-DIHYDROXY-2-BUTANONE 4-PHOSPHATE SYNTHASE"/>
    <property type="match status" value="1"/>
</dbReference>
<organism evidence="19 20">
    <name type="scientific">Geodia barretti</name>
    <name type="common">Barrett's horny sponge</name>
    <dbReference type="NCBI Taxonomy" id="519541"/>
    <lineage>
        <taxon>Eukaryota</taxon>
        <taxon>Metazoa</taxon>
        <taxon>Porifera</taxon>
        <taxon>Demospongiae</taxon>
        <taxon>Heteroscleromorpha</taxon>
        <taxon>Tetractinellida</taxon>
        <taxon>Astrophorina</taxon>
        <taxon>Geodiidae</taxon>
        <taxon>Geodia</taxon>
    </lineage>
</organism>
<evidence type="ECO:0000256" key="8">
    <source>
        <dbReference type="ARBA" id="ARBA00022723"/>
    </source>
</evidence>
<keyword evidence="13" id="KW-0342">GTP-binding</keyword>
<evidence type="ECO:0000256" key="10">
    <source>
        <dbReference type="ARBA" id="ARBA00022801"/>
    </source>
</evidence>
<sequence length="410" mass="44656">MPLCSLEEALEDLTSGKFVIVVDDEGRENEGDLFLFAEYATPEAVAFMVTHARGLVCVPMLGDRLDELQIPNLRSRNSPSPQPTAFTTSVDYKQGTSTGISAYDRSATIRALIDPDALPTDFIHPGHMFPLRCHPGGVLNRPGHTEAVVDLCQLAGAYPAGVVCEIMNADGTMSRLPELEQFAATHDLKIFSIAQLIAHRRISESLISRVAEANLPTKYGVARIIGYRSSIDSGEHAALVVGDWKAGDEVLVRVHSECLTGDAFGSLKCDCGDQLDLAIRMIFEHGRGALVYLRQEGRGIGLHNKIKAYSLQDQGLDTIEANVALGFQPDERKYDLAVQIMRDLDITHARLVTNNPHKMAGISGLGIQVTDRVSLAVPPNETNEEYMRTKRDSMGHLLSSLQASPPNVSA</sequence>
<keyword evidence="8" id="KW-0479">Metal-binding</keyword>
<evidence type="ECO:0000256" key="3">
    <source>
        <dbReference type="ARBA" id="ARBA00001947"/>
    </source>
</evidence>
<dbReference type="HAMAP" id="MF_00179">
    <property type="entry name" value="RibA"/>
    <property type="match status" value="1"/>
</dbReference>
<keyword evidence="12" id="KW-0460">Magnesium</keyword>